<name>A0A097APF7_THEKI</name>
<dbReference type="EMBL" id="CP009170">
    <property type="protein sequence ID" value="AIS51703.1"/>
    <property type="molecule type" value="Genomic_DNA"/>
</dbReference>
<proteinExistence type="predicted"/>
<dbReference type="STRING" id="2325.TKV_c05040"/>
<evidence type="ECO:0000313" key="2">
    <source>
        <dbReference type="EMBL" id="AIS51703.1"/>
    </source>
</evidence>
<keyword evidence="1" id="KW-1133">Transmembrane helix</keyword>
<evidence type="ECO:0000313" key="3">
    <source>
        <dbReference type="Proteomes" id="UP000029669"/>
    </source>
</evidence>
<gene>
    <name evidence="2" type="ORF">TKV_c05040</name>
</gene>
<dbReference type="Pfam" id="PF17248">
    <property type="entry name" value="DUF5317"/>
    <property type="match status" value="1"/>
</dbReference>
<evidence type="ECO:0008006" key="4">
    <source>
        <dbReference type="Google" id="ProtNLM"/>
    </source>
</evidence>
<dbReference type="OrthoDB" id="37447at2"/>
<keyword evidence="1" id="KW-0812">Transmembrane</keyword>
<dbReference type="HOGENOM" id="CLU_116594_0_0_9"/>
<dbReference type="RefSeq" id="WP_049684615.1">
    <property type="nucleotide sequence ID" value="NZ_CP009170.1"/>
</dbReference>
<dbReference type="InterPro" id="IPR035168">
    <property type="entry name" value="DUF5317"/>
</dbReference>
<dbReference type="KEGG" id="tki:TKV_c05040"/>
<dbReference type="eggNOG" id="ENOG5030JTI">
    <property type="taxonomic scope" value="Bacteria"/>
</dbReference>
<organism evidence="2 3">
    <name type="scientific">Thermoanaerobacter kivui</name>
    <name type="common">Acetogenium kivui</name>
    <dbReference type="NCBI Taxonomy" id="2325"/>
    <lineage>
        <taxon>Bacteria</taxon>
        <taxon>Bacillati</taxon>
        <taxon>Bacillota</taxon>
        <taxon>Clostridia</taxon>
        <taxon>Thermoanaerobacterales</taxon>
        <taxon>Thermoanaerobacteraceae</taxon>
        <taxon>Thermoanaerobacter</taxon>
    </lineage>
</organism>
<feature type="transmembrane region" description="Helical" evidence="1">
    <location>
        <begin position="57"/>
        <end position="75"/>
    </location>
</feature>
<keyword evidence="1" id="KW-0472">Membrane</keyword>
<protein>
    <recommendedName>
        <fullName evidence="4">DUF5317 domain-containing protein</fullName>
    </recommendedName>
</protein>
<feature type="transmembrane region" description="Helical" evidence="1">
    <location>
        <begin position="82"/>
        <end position="101"/>
    </location>
</feature>
<evidence type="ECO:0000256" key="1">
    <source>
        <dbReference type="SAM" id="Phobius"/>
    </source>
</evidence>
<dbReference type="Proteomes" id="UP000029669">
    <property type="component" value="Chromosome"/>
</dbReference>
<feature type="transmembrane region" description="Helical" evidence="1">
    <location>
        <begin position="157"/>
        <end position="178"/>
    </location>
</feature>
<dbReference type="AlphaFoldDB" id="A0A097APF7"/>
<sequence length="194" mass="21836">MIFDSLGASLIYGTLRRGKISGIADIDIKKPSLFIAAFVLEFGMLNLANKFHVIMEYRFYIHFFVYLLLFIGLWYNRDNKYFRIISIGVLLNFIVIFVNGGRMPVSVDALKAAGLNNLIPDLQANKIATHQVLTSSTRLKFLADVLVLPKPYPLPKAFSIGDFIMATGTFLLVTNAMLKKVKSHDSARKKEQNS</sequence>
<keyword evidence="3" id="KW-1185">Reference proteome</keyword>
<accession>A0A097APF7</accession>
<reference evidence="3" key="1">
    <citation type="journal article" date="2015" name="Genome Announc.">
        <title>Whole-Genome Sequences of 80 Environmental and Clinical Isolates of Burkholderia pseudomallei.</title>
        <authorList>
            <person name="Johnson S.L."/>
            <person name="Baker A.L."/>
            <person name="Chain P.S."/>
            <person name="Currie B.J."/>
            <person name="Daligault H.E."/>
            <person name="Davenport K.W."/>
            <person name="Davis C.B."/>
            <person name="Inglis T.J."/>
            <person name="Kaestli M."/>
            <person name="Koren S."/>
            <person name="Mayo M."/>
            <person name="Merritt A.J."/>
            <person name="Price E.P."/>
            <person name="Sarovich D.S."/>
            <person name="Warner J."/>
            <person name="Rosovitz M.J."/>
        </authorList>
    </citation>
    <scope>NUCLEOTIDE SEQUENCE [LARGE SCALE GENOMIC DNA]</scope>
    <source>
        <strain evidence="3">DSM 2030</strain>
    </source>
</reference>